<keyword evidence="2" id="KW-1185">Reference proteome</keyword>
<organism evidence="1 2">
    <name type="scientific">Mya arenaria</name>
    <name type="common">Soft-shell clam</name>
    <dbReference type="NCBI Taxonomy" id="6604"/>
    <lineage>
        <taxon>Eukaryota</taxon>
        <taxon>Metazoa</taxon>
        <taxon>Spiralia</taxon>
        <taxon>Lophotrochozoa</taxon>
        <taxon>Mollusca</taxon>
        <taxon>Bivalvia</taxon>
        <taxon>Autobranchia</taxon>
        <taxon>Heteroconchia</taxon>
        <taxon>Euheterodonta</taxon>
        <taxon>Imparidentia</taxon>
        <taxon>Neoheterodontei</taxon>
        <taxon>Myida</taxon>
        <taxon>Myoidea</taxon>
        <taxon>Myidae</taxon>
        <taxon>Mya</taxon>
    </lineage>
</organism>
<protein>
    <submittedName>
        <fullName evidence="1">Uncharacterized protein</fullName>
    </submittedName>
</protein>
<feature type="non-terminal residue" evidence="1">
    <location>
        <position position="78"/>
    </location>
</feature>
<evidence type="ECO:0000313" key="1">
    <source>
        <dbReference type="EMBL" id="WAR19469.1"/>
    </source>
</evidence>
<proteinExistence type="predicted"/>
<dbReference type="EMBL" id="CP111022">
    <property type="protein sequence ID" value="WAR19469.1"/>
    <property type="molecule type" value="Genomic_DNA"/>
</dbReference>
<reference evidence="1" key="1">
    <citation type="submission" date="2022-11" db="EMBL/GenBank/DDBJ databases">
        <title>Centuries of genome instability and evolution in soft-shell clam transmissible cancer (bioRxiv).</title>
        <authorList>
            <person name="Hart S.F.M."/>
            <person name="Yonemitsu M.A."/>
            <person name="Giersch R.M."/>
            <person name="Beal B.F."/>
            <person name="Arriagada G."/>
            <person name="Davis B.W."/>
            <person name="Ostrander E.A."/>
            <person name="Goff S.P."/>
            <person name="Metzger M.J."/>
        </authorList>
    </citation>
    <scope>NUCLEOTIDE SEQUENCE</scope>
    <source>
        <strain evidence="1">MELC-2E11</strain>
        <tissue evidence="1">Siphon/mantle</tissue>
    </source>
</reference>
<sequence>MTILPFGAGISVLARRTSIHLSSILRSCLVQYKIQDRSVMVVEAVRTGTRKGTKVFTRKKTYSTQKVAFHHYIKRKLA</sequence>
<name>A0ABY7FDM3_MYAAR</name>
<gene>
    <name evidence="1" type="ORF">MAR_001307</name>
</gene>
<evidence type="ECO:0000313" key="2">
    <source>
        <dbReference type="Proteomes" id="UP001164746"/>
    </source>
</evidence>
<accession>A0ABY7FDM3</accession>
<dbReference type="Proteomes" id="UP001164746">
    <property type="component" value="Chromosome 11"/>
</dbReference>